<keyword evidence="13" id="KW-1185">Reference proteome</keyword>
<dbReference type="SUPFAM" id="SSF54690">
    <property type="entry name" value="Molybdopterin synthase subunit MoaE"/>
    <property type="match status" value="1"/>
</dbReference>
<evidence type="ECO:0000256" key="2">
    <source>
        <dbReference type="ARBA" id="ARBA00005426"/>
    </source>
</evidence>
<comment type="pathway">
    <text evidence="1">Cofactor biosynthesis; molybdopterin biosynthesis.</text>
</comment>
<evidence type="ECO:0000256" key="10">
    <source>
        <dbReference type="ARBA" id="ARBA00032474"/>
    </source>
</evidence>
<protein>
    <recommendedName>
        <fullName evidence="4">Molybdopterin synthase catalytic subunit</fullName>
        <ecNumber evidence="3">2.8.1.12</ecNumber>
    </recommendedName>
    <alternativeName>
        <fullName evidence="9">MPT synthase subunit 2</fullName>
    </alternativeName>
    <alternativeName>
        <fullName evidence="7">Molybdenum cofactor biosynthesis protein E</fullName>
    </alternativeName>
    <alternativeName>
        <fullName evidence="8">Molybdopterin-converting factor large subunit</fullName>
    </alternativeName>
    <alternativeName>
        <fullName evidence="10">Molybdopterin-converting factor subunit 2</fullName>
    </alternativeName>
</protein>
<evidence type="ECO:0000313" key="12">
    <source>
        <dbReference type="EMBL" id="WXB07854.1"/>
    </source>
</evidence>
<comment type="subunit">
    <text evidence="6">Heterotetramer of 2 MoaD subunits and 2 MoaE subunits. Also stable as homodimer. The enzyme changes between these two forms during catalysis.</text>
</comment>
<comment type="similarity">
    <text evidence="2">Belongs to the MoaE family.</text>
</comment>
<dbReference type="PANTHER" id="PTHR23404">
    <property type="entry name" value="MOLYBDOPTERIN SYNTHASE RELATED"/>
    <property type="match status" value="1"/>
</dbReference>
<reference evidence="12" key="1">
    <citation type="submission" date="2021-12" db="EMBL/GenBank/DDBJ databases">
        <title>Discovery of the Pendulisporaceae a myxobacterial family with distinct sporulation behavior and unique specialized metabolism.</title>
        <authorList>
            <person name="Garcia R."/>
            <person name="Popoff A."/>
            <person name="Bader C.D."/>
            <person name="Loehr J."/>
            <person name="Walesch S."/>
            <person name="Walt C."/>
            <person name="Boldt J."/>
            <person name="Bunk B."/>
            <person name="Haeckl F.J.F.P.J."/>
            <person name="Gunesch A.P."/>
            <person name="Birkelbach J."/>
            <person name="Nuebel U."/>
            <person name="Pietschmann T."/>
            <person name="Bach T."/>
            <person name="Mueller R."/>
        </authorList>
    </citation>
    <scope>NUCLEOTIDE SEQUENCE</scope>
    <source>
        <strain evidence="12">MSr11367</strain>
    </source>
</reference>
<gene>
    <name evidence="12" type="ORF">LVJ94_11500</name>
</gene>
<dbReference type="EC" id="2.8.1.12" evidence="3"/>
<keyword evidence="5" id="KW-0501">Molybdenum cofactor biosynthesis</keyword>
<evidence type="ECO:0000256" key="6">
    <source>
        <dbReference type="ARBA" id="ARBA00026066"/>
    </source>
</evidence>
<evidence type="ECO:0000256" key="7">
    <source>
        <dbReference type="ARBA" id="ARBA00029745"/>
    </source>
</evidence>
<dbReference type="Proteomes" id="UP001374803">
    <property type="component" value="Chromosome"/>
</dbReference>
<evidence type="ECO:0000256" key="3">
    <source>
        <dbReference type="ARBA" id="ARBA00011950"/>
    </source>
</evidence>
<evidence type="ECO:0000256" key="9">
    <source>
        <dbReference type="ARBA" id="ARBA00030781"/>
    </source>
</evidence>
<comment type="catalytic activity">
    <reaction evidence="11">
        <text>2 [molybdopterin-synthase sulfur-carrier protein]-C-terminal-Gly-aminoethanethioate + cyclic pyranopterin phosphate + H2O = molybdopterin + 2 [molybdopterin-synthase sulfur-carrier protein]-C-terminal Gly-Gly + 2 H(+)</text>
        <dbReference type="Rhea" id="RHEA:26333"/>
        <dbReference type="Rhea" id="RHEA-COMP:12202"/>
        <dbReference type="Rhea" id="RHEA-COMP:19907"/>
        <dbReference type="ChEBI" id="CHEBI:15377"/>
        <dbReference type="ChEBI" id="CHEBI:15378"/>
        <dbReference type="ChEBI" id="CHEBI:58698"/>
        <dbReference type="ChEBI" id="CHEBI:59648"/>
        <dbReference type="ChEBI" id="CHEBI:90778"/>
        <dbReference type="ChEBI" id="CHEBI:232372"/>
        <dbReference type="EC" id="2.8.1.12"/>
    </reaction>
</comment>
<dbReference type="Gene3D" id="3.90.1170.40">
    <property type="entry name" value="Molybdopterin biosynthesis MoaE subunit"/>
    <property type="match status" value="1"/>
</dbReference>
<accession>A0ABZ2LAA1</accession>
<evidence type="ECO:0000256" key="4">
    <source>
        <dbReference type="ARBA" id="ARBA00013858"/>
    </source>
</evidence>
<evidence type="ECO:0000256" key="8">
    <source>
        <dbReference type="ARBA" id="ARBA00030407"/>
    </source>
</evidence>
<dbReference type="EMBL" id="CP089983">
    <property type="protein sequence ID" value="WXB07854.1"/>
    <property type="molecule type" value="Genomic_DNA"/>
</dbReference>
<dbReference type="InterPro" id="IPR036563">
    <property type="entry name" value="MoaE_sf"/>
</dbReference>
<name>A0ABZ2LAA1_9BACT</name>
<dbReference type="RefSeq" id="WP_394837522.1">
    <property type="nucleotide sequence ID" value="NZ_CP089929.1"/>
</dbReference>
<evidence type="ECO:0000313" key="13">
    <source>
        <dbReference type="Proteomes" id="UP001374803"/>
    </source>
</evidence>
<dbReference type="CDD" id="cd00756">
    <property type="entry name" value="MoaE"/>
    <property type="match status" value="1"/>
</dbReference>
<sequence>MLLDIREEPISSDEAVRDVSHAGAGGVTTFLGVVREQNEGRAVVKLEYQAYVPMARAELVRIAEEIEREIPGVRLAALHRVGALSVGDIAVVCAASAPHRGEAFKACRLLIDRIKERVPIWKREYGPEGAWWVGWVDARCGHDHEHGHDH</sequence>
<proteinExistence type="inferred from homology"/>
<evidence type="ECO:0000256" key="11">
    <source>
        <dbReference type="ARBA" id="ARBA00049878"/>
    </source>
</evidence>
<dbReference type="Pfam" id="PF02391">
    <property type="entry name" value="MoaE"/>
    <property type="match status" value="1"/>
</dbReference>
<evidence type="ECO:0000256" key="5">
    <source>
        <dbReference type="ARBA" id="ARBA00023150"/>
    </source>
</evidence>
<evidence type="ECO:0000256" key="1">
    <source>
        <dbReference type="ARBA" id="ARBA00005046"/>
    </source>
</evidence>
<organism evidence="12 13">
    <name type="scientific">Pendulispora rubella</name>
    <dbReference type="NCBI Taxonomy" id="2741070"/>
    <lineage>
        <taxon>Bacteria</taxon>
        <taxon>Pseudomonadati</taxon>
        <taxon>Myxococcota</taxon>
        <taxon>Myxococcia</taxon>
        <taxon>Myxococcales</taxon>
        <taxon>Sorangiineae</taxon>
        <taxon>Pendulisporaceae</taxon>
        <taxon>Pendulispora</taxon>
    </lineage>
</organism>
<dbReference type="InterPro" id="IPR003448">
    <property type="entry name" value="Mopterin_biosynth_MoaE"/>
</dbReference>